<dbReference type="AlphaFoldDB" id="A0A0J7KZZ6"/>
<evidence type="ECO:0000256" key="4">
    <source>
        <dbReference type="ARBA" id="ARBA00022833"/>
    </source>
</evidence>
<dbReference type="GO" id="GO:0016787">
    <property type="term" value="F:hydrolase activity"/>
    <property type="evidence" value="ECO:0007669"/>
    <property type="project" value="UniProtKB-KW"/>
</dbReference>
<keyword evidence="2" id="KW-0479">Metal-binding</keyword>
<comment type="similarity">
    <text evidence="1">Belongs to the metallo-beta-lactamase superfamily. Glyoxalase II family.</text>
</comment>
<dbReference type="InterPro" id="IPR050662">
    <property type="entry name" value="Sec-metab_biosynth-thioest"/>
</dbReference>
<dbReference type="GO" id="GO:0005759">
    <property type="term" value="C:mitochondrial matrix"/>
    <property type="evidence" value="ECO:0007669"/>
    <property type="project" value="TreeGrafter"/>
</dbReference>
<dbReference type="PANTHER" id="PTHR23131">
    <property type="entry name" value="ENDORIBONUCLEASE LACTB2"/>
    <property type="match status" value="1"/>
</dbReference>
<organism evidence="8 9">
    <name type="scientific">Lasius niger</name>
    <name type="common">Black garden ant</name>
    <dbReference type="NCBI Taxonomy" id="67767"/>
    <lineage>
        <taxon>Eukaryota</taxon>
        <taxon>Metazoa</taxon>
        <taxon>Ecdysozoa</taxon>
        <taxon>Arthropoda</taxon>
        <taxon>Hexapoda</taxon>
        <taxon>Insecta</taxon>
        <taxon>Pterygota</taxon>
        <taxon>Neoptera</taxon>
        <taxon>Endopterygota</taxon>
        <taxon>Hymenoptera</taxon>
        <taxon>Apocrita</taxon>
        <taxon>Aculeata</taxon>
        <taxon>Formicoidea</taxon>
        <taxon>Formicidae</taxon>
        <taxon>Formicinae</taxon>
        <taxon>Lasius</taxon>
        <taxon>Lasius</taxon>
    </lineage>
</organism>
<dbReference type="Pfam" id="PF00753">
    <property type="entry name" value="Lactamase_B"/>
    <property type="match status" value="1"/>
</dbReference>
<dbReference type="SMART" id="SM00849">
    <property type="entry name" value="Lactamase_B"/>
    <property type="match status" value="1"/>
</dbReference>
<proteinExistence type="inferred from homology"/>
<gene>
    <name evidence="8" type="ORF">RF55_3798</name>
</gene>
<feature type="compositionally biased region" description="Basic and acidic residues" evidence="6">
    <location>
        <begin position="113"/>
        <end position="128"/>
    </location>
</feature>
<dbReference type="PANTHER" id="PTHR23131:SF0">
    <property type="entry name" value="ENDORIBONUCLEASE LACTB2"/>
    <property type="match status" value="1"/>
</dbReference>
<evidence type="ECO:0000256" key="2">
    <source>
        <dbReference type="ARBA" id="ARBA00022723"/>
    </source>
</evidence>
<name>A0A0J7KZZ6_LASNI</name>
<dbReference type="FunFam" id="3.60.15.10:FF:000017">
    <property type="entry name" value="Lactamase beta 2"/>
    <property type="match status" value="1"/>
</dbReference>
<keyword evidence="3" id="KW-0378">Hydrolase</keyword>
<keyword evidence="4" id="KW-0862">Zinc</keyword>
<dbReference type="OrthoDB" id="17458at2759"/>
<protein>
    <recommendedName>
        <fullName evidence="5">Beta-lactamase-like protein 2 homolog</fullName>
    </recommendedName>
</protein>
<dbReference type="Pfam" id="PF17778">
    <property type="entry name" value="WHD_BLACT"/>
    <property type="match status" value="1"/>
</dbReference>
<reference evidence="8 9" key="1">
    <citation type="submission" date="2015-04" db="EMBL/GenBank/DDBJ databases">
        <title>Lasius niger genome sequencing.</title>
        <authorList>
            <person name="Konorov E.A."/>
            <person name="Nikitin M.A."/>
            <person name="Kirill M.V."/>
            <person name="Chang P."/>
        </authorList>
    </citation>
    <scope>NUCLEOTIDE SEQUENCE [LARGE SCALE GENOMIC DNA]</scope>
    <source>
        <tissue evidence="8">Whole</tissue>
    </source>
</reference>
<comment type="caution">
    <text evidence="8">The sequence shown here is derived from an EMBL/GenBank/DDBJ whole genome shotgun (WGS) entry which is preliminary data.</text>
</comment>
<accession>A0A0J7KZZ6</accession>
<evidence type="ECO:0000313" key="8">
    <source>
        <dbReference type="EMBL" id="KMQ95951.1"/>
    </source>
</evidence>
<evidence type="ECO:0000256" key="5">
    <source>
        <dbReference type="ARBA" id="ARBA00069358"/>
    </source>
</evidence>
<dbReference type="GO" id="GO:0003727">
    <property type="term" value="F:single-stranded RNA binding"/>
    <property type="evidence" value="ECO:0007669"/>
    <property type="project" value="TreeGrafter"/>
</dbReference>
<keyword evidence="9" id="KW-1185">Reference proteome</keyword>
<feature type="region of interest" description="Disordered" evidence="6">
    <location>
        <begin position="109"/>
        <end position="128"/>
    </location>
</feature>
<dbReference type="InterPro" id="IPR041516">
    <property type="entry name" value="LACTB2_WH"/>
</dbReference>
<evidence type="ECO:0000256" key="6">
    <source>
        <dbReference type="SAM" id="MobiDB-lite"/>
    </source>
</evidence>
<feature type="domain" description="Metallo-beta-lactamase" evidence="7">
    <location>
        <begin position="32"/>
        <end position="207"/>
    </location>
</feature>
<dbReference type="Gene3D" id="3.60.15.10">
    <property type="entry name" value="Ribonuclease Z/Hydroxyacylglutathione hydrolase-like"/>
    <property type="match status" value="1"/>
</dbReference>
<dbReference type="InterPro" id="IPR036388">
    <property type="entry name" value="WH-like_DNA-bd_sf"/>
</dbReference>
<sequence length="297" mass="33963">MATLTNLPPIARLSSKVIRILGCNPGPMTLQGTNTYLVGTGHRRVLVDSGESKTADAYIKLLNNVLNEENATVEHLVVTHWHHDHIGGVEPVHNLLKSLFPSDKRPTVWKLPRSSDEHETSNDEKSVQWEPLRDDQVMEVEGAKLQVKYTPGHTSDHACLLLQDENILFSGDCILGEGTSVFEDLHDYLLSLDKILEMRPKIIYPGHGPVLDDPLPRIQYYIRHRKQREEEILRILEEEGNNKPMTGMNIVQLIYKDIPNKWPVAWYTVEQHLRKLLKEGKVSQEQEGGWWRVQGKL</sequence>
<dbReference type="Gene3D" id="1.10.10.10">
    <property type="entry name" value="Winged helix-like DNA-binding domain superfamily/Winged helix DNA-binding domain"/>
    <property type="match status" value="1"/>
</dbReference>
<dbReference type="CDD" id="cd07722">
    <property type="entry name" value="LACTB2-like_MBL-fold"/>
    <property type="match status" value="1"/>
</dbReference>
<dbReference type="SUPFAM" id="SSF56281">
    <property type="entry name" value="Metallo-hydrolase/oxidoreductase"/>
    <property type="match status" value="1"/>
</dbReference>
<dbReference type="InterPro" id="IPR036866">
    <property type="entry name" value="RibonucZ/Hydroxyglut_hydro"/>
</dbReference>
<dbReference type="InterPro" id="IPR047921">
    <property type="entry name" value="LACTB2-like_MBL-fold"/>
</dbReference>
<dbReference type="EMBL" id="LBMM01001643">
    <property type="protein sequence ID" value="KMQ95951.1"/>
    <property type="molecule type" value="Genomic_DNA"/>
</dbReference>
<dbReference type="PaxDb" id="67767-A0A0J7KZZ6"/>
<evidence type="ECO:0000259" key="7">
    <source>
        <dbReference type="SMART" id="SM00849"/>
    </source>
</evidence>
<dbReference type="InterPro" id="IPR001279">
    <property type="entry name" value="Metallo-B-lactamas"/>
</dbReference>
<dbReference type="GO" id="GO:0031123">
    <property type="term" value="P:RNA 3'-end processing"/>
    <property type="evidence" value="ECO:0007669"/>
    <property type="project" value="UniProtKB-ARBA"/>
</dbReference>
<evidence type="ECO:0000256" key="1">
    <source>
        <dbReference type="ARBA" id="ARBA00006759"/>
    </source>
</evidence>
<dbReference type="GO" id="GO:0046872">
    <property type="term" value="F:metal ion binding"/>
    <property type="evidence" value="ECO:0007669"/>
    <property type="project" value="UniProtKB-KW"/>
</dbReference>
<dbReference type="GO" id="GO:0004521">
    <property type="term" value="F:RNA endonuclease activity"/>
    <property type="evidence" value="ECO:0007669"/>
    <property type="project" value="TreeGrafter"/>
</dbReference>
<dbReference type="Proteomes" id="UP000036403">
    <property type="component" value="Unassembled WGS sequence"/>
</dbReference>
<dbReference type="STRING" id="67767.A0A0J7KZZ6"/>
<evidence type="ECO:0000256" key="3">
    <source>
        <dbReference type="ARBA" id="ARBA00022801"/>
    </source>
</evidence>
<evidence type="ECO:0000313" key="9">
    <source>
        <dbReference type="Proteomes" id="UP000036403"/>
    </source>
</evidence>